<feature type="domain" description="Methyltransferase" evidence="1">
    <location>
        <begin position="144"/>
        <end position="306"/>
    </location>
</feature>
<evidence type="ECO:0000259" key="1">
    <source>
        <dbReference type="Pfam" id="PF13679"/>
    </source>
</evidence>
<sequence length="517" mass="58209">MPRLILDGTSSGVKSRRLIFEMEGQPKYSCNSAAETLEWIQAIVDFLQSYRFFFDTHVVNFFKDRLWETVDKDWLDCLRNEPVEHLLQIPSGFVKDYWPASLKKFILTSRSLAFSREQVKMELISHDICVTPLNTVLAQGMNPKKKHEVEVLAAVVSSIARKVAAHVVVDVGAGQGYLAQVLSFQYQLAVVAIDASYHHGIVTNARAERIKKYYAAKIRKSGSGKGNLNILKTVTCRVLSSSMLRNLSNFSCQKGVVKEPKMDEGHDVSELNLPCNVLNADGASFVLAGLHACGDLSVTMLREGFKSTGFTLGKSARDLACQSAERWKGLEEDFVVQNFELHAFRAVFQMVLCRFYPEVLSTNPAIGRQGKALRRQERRRIAGYSMRLLGNGKSDSKLDMDSSHDEFQCKLRMGGERCYDNLYLFEKFCNSGLSHLGLEPVEYIGLQGLWKEFEHFIDLIGPYWSLRAAVGPLLETLVLLDRLLFLQEHCASHEVVMLPIFDPLLSPRNLAIIATKI</sequence>
<name>A0AAD3SV85_NEPGR</name>
<organism evidence="2 3">
    <name type="scientific">Nepenthes gracilis</name>
    <name type="common">Slender pitcher plant</name>
    <dbReference type="NCBI Taxonomy" id="150966"/>
    <lineage>
        <taxon>Eukaryota</taxon>
        <taxon>Viridiplantae</taxon>
        <taxon>Streptophyta</taxon>
        <taxon>Embryophyta</taxon>
        <taxon>Tracheophyta</taxon>
        <taxon>Spermatophyta</taxon>
        <taxon>Magnoliopsida</taxon>
        <taxon>eudicotyledons</taxon>
        <taxon>Gunneridae</taxon>
        <taxon>Pentapetalae</taxon>
        <taxon>Caryophyllales</taxon>
        <taxon>Nepenthaceae</taxon>
        <taxon>Nepenthes</taxon>
    </lineage>
</organism>
<dbReference type="PANTHER" id="PTHR12496:SF0">
    <property type="entry name" value="METHYLTRANSFERASE DOMAIN-CONTAINING PROTEIN"/>
    <property type="match status" value="1"/>
</dbReference>
<reference evidence="2" key="1">
    <citation type="submission" date="2023-05" db="EMBL/GenBank/DDBJ databases">
        <title>Nepenthes gracilis genome sequencing.</title>
        <authorList>
            <person name="Fukushima K."/>
        </authorList>
    </citation>
    <scope>NUCLEOTIDE SEQUENCE</scope>
    <source>
        <strain evidence="2">SING2019-196</strain>
    </source>
</reference>
<evidence type="ECO:0000313" key="3">
    <source>
        <dbReference type="Proteomes" id="UP001279734"/>
    </source>
</evidence>
<gene>
    <name evidence="2" type="ORF">Nepgr_019370</name>
</gene>
<keyword evidence="3" id="KW-1185">Reference proteome</keyword>
<comment type="caution">
    <text evidence="2">The sequence shown here is derived from an EMBL/GenBank/DDBJ whole genome shotgun (WGS) entry which is preliminary data.</text>
</comment>
<dbReference type="PANTHER" id="PTHR12496">
    <property type="entry name" value="CGI-41 METHYLTRANSFERASE"/>
    <property type="match status" value="1"/>
</dbReference>
<dbReference type="InterPro" id="IPR025714">
    <property type="entry name" value="Methyltranfer_dom"/>
</dbReference>
<evidence type="ECO:0000313" key="2">
    <source>
        <dbReference type="EMBL" id="GMH17529.1"/>
    </source>
</evidence>
<dbReference type="EMBL" id="BSYO01000018">
    <property type="protein sequence ID" value="GMH17529.1"/>
    <property type="molecule type" value="Genomic_DNA"/>
</dbReference>
<dbReference type="AlphaFoldDB" id="A0AAD3SV85"/>
<dbReference type="InterPro" id="IPR052220">
    <property type="entry name" value="METTL25"/>
</dbReference>
<dbReference type="Pfam" id="PF13679">
    <property type="entry name" value="Methyltransf_32"/>
    <property type="match status" value="1"/>
</dbReference>
<protein>
    <recommendedName>
        <fullName evidence="1">Methyltransferase domain-containing protein</fullName>
    </recommendedName>
</protein>
<proteinExistence type="predicted"/>
<dbReference type="Proteomes" id="UP001279734">
    <property type="component" value="Unassembled WGS sequence"/>
</dbReference>
<accession>A0AAD3SV85</accession>